<evidence type="ECO:0000259" key="3">
    <source>
        <dbReference type="PROSITE" id="PS50097"/>
    </source>
</evidence>
<proteinExistence type="predicted"/>
<name>A0AAV1PXD1_SCOSC</name>
<dbReference type="AlphaFoldDB" id="A0AAV1PXD1"/>
<keyword evidence="5" id="KW-1185">Reference proteome</keyword>
<dbReference type="InterPro" id="IPR011705">
    <property type="entry name" value="BACK"/>
</dbReference>
<dbReference type="Pfam" id="PF24981">
    <property type="entry name" value="Beta-prop_ATRN-LZTR1"/>
    <property type="match status" value="1"/>
</dbReference>
<dbReference type="InterPro" id="IPR011333">
    <property type="entry name" value="SKP1/BTB/POZ_sf"/>
</dbReference>
<evidence type="ECO:0000256" key="2">
    <source>
        <dbReference type="ARBA" id="ARBA00022737"/>
    </source>
</evidence>
<dbReference type="Gene3D" id="1.25.40.420">
    <property type="match status" value="1"/>
</dbReference>
<sequence>MEFTRRYLPMEWEERWRKEKERRKRVIEERGEEGIEQDKCELRRIVAYNDSRMGLMSGRCEKEGTDVRVRYGSGCSQECIGEHMSEKVLRDEGFGDTIRTYHSKTYPKEVFIALKEFQDSSLLTDMTLTTENGNSFNVHSPIVAAVSLLIEQQLREESRVQSDKDKNVGVHKWYLSLGPEVDHVGLQAVLEFAYTGVVLSLNKDTMAQIKAAAQALGVPRVLDLCIEEEITKKDENPDKEKKHIPVTEQLKITLQSIEKLCAGRVGCDVILDVDGALFQVHRVILAASSDYFRGMFTCGMRESNQTCVALPFLLASELQALISCSYSGTLPLSWDCVFEITCTALQLQFQPAISLCLDFIRQEIEARSCLDVASFAEAYGMSELLEEANDFVLRNFWEVSATPKFLDLQADKLLNFLHCDGLCAPSELAVFRAVISWLEADPEERLGQASLLMKGVRFPLMTFREFREVRAINLRMESFGNQEVDLYCPALKEFGFNFPETQNQCRVRQPKDALVLVGGDQLNPDVGLRMPSRELWFANSLRSGTGLVKEIEWKRLGEMPEKPKFRHGVAVMDGRLYVVGGCYFYTKDDIMKSSYSYDPVQDSWKRLADLQEFRSNFSVVVHEERLYAIGGDKEINTNVDSVEMYNTDTDSWSYVQPLDQALSGYAVTVIDEGIFISGGFNCEYVCLVSMFLYHPETGTTYLADMIHDRAQHCMEALRGHLYVAGGVCNLRKFYTDQQVCEMYDPSTDSWTAFASLPVPHVGAASVVLEEKIYILGGYSQDDYSESGLVHRFGPSTQRWENVGKLPGAVADIRACLMRLPQHVRK</sequence>
<evidence type="ECO:0000313" key="5">
    <source>
        <dbReference type="Proteomes" id="UP001314229"/>
    </source>
</evidence>
<dbReference type="SMART" id="SM00875">
    <property type="entry name" value="BACK"/>
    <property type="match status" value="1"/>
</dbReference>
<feature type="domain" description="BTB" evidence="3">
    <location>
        <begin position="267"/>
        <end position="334"/>
    </location>
</feature>
<evidence type="ECO:0000256" key="1">
    <source>
        <dbReference type="ARBA" id="ARBA00022441"/>
    </source>
</evidence>
<organism evidence="4 5">
    <name type="scientific">Scomber scombrus</name>
    <name type="common">Atlantic mackerel</name>
    <name type="synonym">Scomber vernalis</name>
    <dbReference type="NCBI Taxonomy" id="13677"/>
    <lineage>
        <taxon>Eukaryota</taxon>
        <taxon>Metazoa</taxon>
        <taxon>Chordata</taxon>
        <taxon>Craniata</taxon>
        <taxon>Vertebrata</taxon>
        <taxon>Euteleostomi</taxon>
        <taxon>Actinopterygii</taxon>
        <taxon>Neopterygii</taxon>
        <taxon>Teleostei</taxon>
        <taxon>Neoteleostei</taxon>
        <taxon>Acanthomorphata</taxon>
        <taxon>Pelagiaria</taxon>
        <taxon>Scombriformes</taxon>
        <taxon>Scombridae</taxon>
        <taxon>Scomber</taxon>
    </lineage>
</organism>
<dbReference type="Pfam" id="PF00651">
    <property type="entry name" value="BTB"/>
    <property type="match status" value="1"/>
</dbReference>
<dbReference type="PROSITE" id="PS50097">
    <property type="entry name" value="BTB"/>
    <property type="match status" value="2"/>
</dbReference>
<dbReference type="Gene3D" id="2.120.10.80">
    <property type="entry name" value="Kelch-type beta propeller"/>
    <property type="match status" value="2"/>
</dbReference>
<keyword evidence="1" id="KW-0880">Kelch repeat</keyword>
<accession>A0AAV1PXD1</accession>
<dbReference type="Pfam" id="PF21536">
    <property type="entry name" value="BTB_KLHL33"/>
    <property type="match status" value="1"/>
</dbReference>
<comment type="caution">
    <text evidence="4">The sequence shown here is derived from an EMBL/GenBank/DDBJ whole genome shotgun (WGS) entry which is preliminary data.</text>
</comment>
<dbReference type="Proteomes" id="UP001314229">
    <property type="component" value="Unassembled WGS sequence"/>
</dbReference>
<dbReference type="EMBL" id="CAWUFR010000305">
    <property type="protein sequence ID" value="CAK6975539.1"/>
    <property type="molecule type" value="Genomic_DNA"/>
</dbReference>
<dbReference type="InterPro" id="IPR056737">
    <property type="entry name" value="Beta-prop_ATRN-MKLN-like"/>
</dbReference>
<evidence type="ECO:0000313" key="4">
    <source>
        <dbReference type="EMBL" id="CAK6975539.1"/>
    </source>
</evidence>
<dbReference type="PANTHER" id="PTHR45632:SF14">
    <property type="entry name" value="KELCH-LIKE PROTEIN 33"/>
    <property type="match status" value="1"/>
</dbReference>
<dbReference type="InterPro" id="IPR000210">
    <property type="entry name" value="BTB/POZ_dom"/>
</dbReference>
<dbReference type="SUPFAM" id="SSF54695">
    <property type="entry name" value="POZ domain"/>
    <property type="match status" value="2"/>
</dbReference>
<feature type="domain" description="BTB" evidence="3">
    <location>
        <begin position="124"/>
        <end position="198"/>
    </location>
</feature>
<protein>
    <submittedName>
        <fullName evidence="4">Kelch-like protein 33</fullName>
    </submittedName>
</protein>
<gene>
    <name evidence="4" type="ORF">FSCOSCO3_A035448</name>
</gene>
<dbReference type="SMART" id="SM00225">
    <property type="entry name" value="BTB"/>
    <property type="match status" value="2"/>
</dbReference>
<dbReference type="SMART" id="SM00612">
    <property type="entry name" value="Kelch"/>
    <property type="match status" value="5"/>
</dbReference>
<dbReference type="SUPFAM" id="SSF117281">
    <property type="entry name" value="Kelch motif"/>
    <property type="match status" value="1"/>
</dbReference>
<dbReference type="Gene3D" id="3.30.710.10">
    <property type="entry name" value="Potassium Channel Kv1.1, Chain A"/>
    <property type="match status" value="2"/>
</dbReference>
<reference evidence="4 5" key="1">
    <citation type="submission" date="2024-01" db="EMBL/GenBank/DDBJ databases">
        <authorList>
            <person name="Alioto T."/>
            <person name="Alioto T."/>
            <person name="Gomez Garrido J."/>
        </authorList>
    </citation>
    <scope>NUCLEOTIDE SEQUENCE [LARGE SCALE GENOMIC DNA]</scope>
</reference>
<dbReference type="PANTHER" id="PTHR45632">
    <property type="entry name" value="LD33804P"/>
    <property type="match status" value="1"/>
</dbReference>
<dbReference type="InterPro" id="IPR006652">
    <property type="entry name" value="Kelch_1"/>
</dbReference>
<dbReference type="InterPro" id="IPR015915">
    <property type="entry name" value="Kelch-typ_b-propeller"/>
</dbReference>
<dbReference type="Pfam" id="PF07707">
    <property type="entry name" value="BACK"/>
    <property type="match status" value="1"/>
</dbReference>
<keyword evidence="2" id="KW-0677">Repeat</keyword>